<evidence type="ECO:0000313" key="1">
    <source>
        <dbReference type="EMBL" id="DAD78545.1"/>
    </source>
</evidence>
<protein>
    <submittedName>
        <fullName evidence="1">Uncharacterized protein</fullName>
    </submittedName>
</protein>
<sequence>MLFPIIKVKSKCFKEAEIVGTNSHHKLYVDKQTGGLHFLNMQCMAGTKRYGSKDADYSFCGNEPNEYEENITVEFVTIEELIRIAIDNMKEQTEAKLKMDEMFNEYIEEQKRCKEKLKDAIPDTSGILPF</sequence>
<organism evidence="1">
    <name type="scientific">Caudovirales sp. ctCiv1</name>
    <dbReference type="NCBI Taxonomy" id="2826769"/>
    <lineage>
        <taxon>Viruses</taxon>
        <taxon>Duplodnaviria</taxon>
        <taxon>Heunggongvirae</taxon>
        <taxon>Uroviricota</taxon>
        <taxon>Caudoviricetes</taxon>
    </lineage>
</organism>
<accession>A0A8S5M871</accession>
<name>A0A8S5M871_9CAUD</name>
<proteinExistence type="predicted"/>
<reference evidence="1" key="1">
    <citation type="journal article" date="2021" name="Proc. Natl. Acad. Sci. U.S.A.">
        <title>A Catalog of Tens of Thousands of Viruses from Human Metagenomes Reveals Hidden Associations with Chronic Diseases.</title>
        <authorList>
            <person name="Tisza M.J."/>
            <person name="Buck C.B."/>
        </authorList>
    </citation>
    <scope>NUCLEOTIDE SEQUENCE</scope>
    <source>
        <strain evidence="1">CtCiv1</strain>
    </source>
</reference>
<dbReference type="EMBL" id="BK014846">
    <property type="protein sequence ID" value="DAD78545.1"/>
    <property type="molecule type" value="Genomic_DNA"/>
</dbReference>